<protein>
    <submittedName>
        <fullName evidence="2">Uncharacterized protein</fullName>
    </submittedName>
</protein>
<evidence type="ECO:0000313" key="3">
    <source>
        <dbReference type="Proteomes" id="UP001341135"/>
    </source>
</evidence>
<dbReference type="Proteomes" id="UP001341135">
    <property type="component" value="Chromosome"/>
</dbReference>
<proteinExistence type="predicted"/>
<feature type="region of interest" description="Disordered" evidence="1">
    <location>
        <begin position="1"/>
        <end position="36"/>
    </location>
</feature>
<evidence type="ECO:0000256" key="1">
    <source>
        <dbReference type="SAM" id="MobiDB-lite"/>
    </source>
</evidence>
<evidence type="ECO:0000313" key="2">
    <source>
        <dbReference type="EMBL" id="BES81434.1"/>
    </source>
</evidence>
<dbReference type="EMBL" id="AP028907">
    <property type="protein sequence ID" value="BES81434.1"/>
    <property type="molecule type" value="Genomic_DNA"/>
</dbReference>
<reference evidence="2 3" key="1">
    <citation type="submission" date="2023-09" db="EMBL/GenBank/DDBJ databases">
        <title>Pyrofollis japonicus gen. nov. sp. nov., a novel member of the family Pyrodictiaceae isolated from the Iheya North hydrothermal field.</title>
        <authorList>
            <person name="Miyazaki U."/>
            <person name="Sanari M."/>
            <person name="Tame A."/>
            <person name="Kitajima M."/>
            <person name="Okamoto A."/>
            <person name="Sawayama S."/>
            <person name="Miyazaki J."/>
            <person name="Takai K."/>
            <person name="Nakagawa S."/>
        </authorList>
    </citation>
    <scope>NUCLEOTIDE SEQUENCE [LARGE SCALE GENOMIC DNA]</scope>
    <source>
        <strain evidence="2 3">AV2</strain>
    </source>
</reference>
<accession>A0ABM8IV62</accession>
<keyword evidence="3" id="KW-1185">Reference proteome</keyword>
<sequence length="56" mass="5802">MYGALPKAYKASPVRAVRKSEKLGDEGPSLESPSLCGESAWELLEESSGGDSNGGC</sequence>
<organism evidence="2 3">
    <name type="scientific">Pyrodictium abyssi</name>
    <dbReference type="NCBI Taxonomy" id="54256"/>
    <lineage>
        <taxon>Archaea</taxon>
        <taxon>Thermoproteota</taxon>
        <taxon>Thermoprotei</taxon>
        <taxon>Desulfurococcales</taxon>
        <taxon>Pyrodictiaceae</taxon>
        <taxon>Pyrodictium</taxon>
    </lineage>
</organism>
<name>A0ABM8IV62_9CREN</name>
<gene>
    <name evidence="2" type="ORF">PABY_10010</name>
</gene>